<accession>A0A6C2YS88</accession>
<dbReference type="InterPro" id="IPR026286">
    <property type="entry name" value="MaiA/AMDase"/>
</dbReference>
<dbReference type="InParanoid" id="A0A6C2YS88"/>
<organism evidence="1">
    <name type="scientific">Tuwongella immobilis</name>
    <dbReference type="NCBI Taxonomy" id="692036"/>
    <lineage>
        <taxon>Bacteria</taxon>
        <taxon>Pseudomonadati</taxon>
        <taxon>Planctomycetota</taxon>
        <taxon>Planctomycetia</taxon>
        <taxon>Gemmatales</taxon>
        <taxon>Gemmataceae</taxon>
        <taxon>Tuwongella</taxon>
    </lineage>
</organism>
<sequence length="306" mass="33419">MADVSPPALPLALPDVDAPPMPAFAPRGIVQDGVPLPDFVIDSQRGYPDVRSFRRKFGLLLPATNTSMEYDLWEIIFRNSQATLHGVGLHTTPILTPRPTLQTHADLLAYREQIVTGTRTAAETARLAKPHAIILGMSMEHILPGLAPIRESLDGVRDQHGIPWATWHDAISPALQHFQARRIGLLTPFDAVGNTNAAKLFTDLGFEVVTTFGFACADALHIAHVPDWAKERAILERLAPRGHRLDAIVQCGTNFSIVRVAERLEPQIGIPILGINPVTFWHALRLTGITGPILGGTRLLREATGD</sequence>
<dbReference type="InterPro" id="IPR053714">
    <property type="entry name" value="Iso_Racemase_Enz_sf"/>
</dbReference>
<dbReference type="EMBL" id="LR593887">
    <property type="protein sequence ID" value="VTS06437.1"/>
    <property type="molecule type" value="Genomic_DNA"/>
</dbReference>
<dbReference type="PANTHER" id="PTHR40267:SF1">
    <property type="entry name" value="BLR3294 PROTEIN"/>
    <property type="match status" value="1"/>
</dbReference>
<name>A0A6C2YS88_9BACT</name>
<evidence type="ECO:0000313" key="2">
    <source>
        <dbReference type="Proteomes" id="UP000464378"/>
    </source>
</evidence>
<evidence type="ECO:0008006" key="3">
    <source>
        <dbReference type="Google" id="ProtNLM"/>
    </source>
</evidence>
<protein>
    <recommendedName>
        <fullName evidence="3">Arylmalonate decarboxylase</fullName>
    </recommendedName>
</protein>
<dbReference type="PANTHER" id="PTHR40267">
    <property type="entry name" value="BLR3294 PROTEIN"/>
    <property type="match status" value="1"/>
</dbReference>
<keyword evidence="2" id="KW-1185">Reference proteome</keyword>
<proteinExistence type="predicted"/>
<dbReference type="RefSeq" id="WP_162659609.1">
    <property type="nucleotide sequence ID" value="NZ_LR593887.1"/>
</dbReference>
<dbReference type="AlphaFoldDB" id="A0A6C2YS88"/>
<dbReference type="Gene3D" id="3.40.50.12500">
    <property type="match status" value="1"/>
</dbReference>
<dbReference type="Pfam" id="PF17645">
    <property type="entry name" value="Amdase"/>
    <property type="match status" value="1"/>
</dbReference>
<dbReference type="EMBL" id="LR586016">
    <property type="protein sequence ID" value="VIP04538.1"/>
    <property type="molecule type" value="Genomic_DNA"/>
</dbReference>
<evidence type="ECO:0000313" key="1">
    <source>
        <dbReference type="EMBL" id="VIP04538.1"/>
    </source>
</evidence>
<gene>
    <name evidence="1" type="ORF">GMBLW1_46550</name>
</gene>
<dbReference type="Proteomes" id="UP000464378">
    <property type="component" value="Chromosome"/>
</dbReference>
<reference evidence="1" key="1">
    <citation type="submission" date="2019-04" db="EMBL/GenBank/DDBJ databases">
        <authorList>
            <consortium name="Science for Life Laboratories"/>
        </authorList>
    </citation>
    <scope>NUCLEOTIDE SEQUENCE</scope>
    <source>
        <strain evidence="1">MBLW1</strain>
    </source>
</reference>
<dbReference type="KEGG" id="tim:GMBLW1_46550"/>